<accession>A0ACD1AD03</accession>
<keyword evidence="2" id="KW-1185">Reference proteome</keyword>
<gene>
    <name evidence="1" type="ORF">FRZ06_12860</name>
</gene>
<dbReference type="Proteomes" id="UP000594014">
    <property type="component" value="Chromosome"/>
</dbReference>
<dbReference type="EMBL" id="CP042469">
    <property type="protein sequence ID" value="QOX64164.1"/>
    <property type="molecule type" value="Genomic_DNA"/>
</dbReference>
<name>A0ACD1AD03_9FIRM</name>
<evidence type="ECO:0000313" key="2">
    <source>
        <dbReference type="Proteomes" id="UP000594014"/>
    </source>
</evidence>
<evidence type="ECO:0000313" key="1">
    <source>
        <dbReference type="EMBL" id="QOX64164.1"/>
    </source>
</evidence>
<proteinExistence type="predicted"/>
<sequence>MKNEIKRIAVLGAGTMGAGIGQLFAIKGFQVMLIYTCEADQKSDPLGRIRSSLEILKENQVITAEEIPEIMKRISITESLEEAAGFADIIFECIIEDLKIKQDYFAELDRLCPKDTILASNTSAISITEIAEKAENKERIIGTHYWNPAYLIPLVEVVKTKYVSEQTVKRTCTLLTDAGKKPVVVNKDVPGFLANRMQHALFREALYIIEQGIAEPEAVDDAIKYGFGMRLGIMAPVTVMDMGGLDLTHSIHSYLFRDLSCSKEPSPILVEKLNQGKLGFKTGEGLLPWTQEKIEFEKKNLTEKLIKVARILERL</sequence>
<protein>
    <submittedName>
        <fullName evidence="1">3-hydroxyacyl-CoA dehydrogenase family protein</fullName>
    </submittedName>
</protein>
<organism evidence="1 2">
    <name type="scientific">Anoxybacterium hadale</name>
    <dbReference type="NCBI Taxonomy" id="3408580"/>
    <lineage>
        <taxon>Bacteria</taxon>
        <taxon>Bacillati</taxon>
        <taxon>Bacillota</taxon>
        <taxon>Clostridia</taxon>
        <taxon>Peptostreptococcales</taxon>
        <taxon>Anaerovoracaceae</taxon>
        <taxon>Anoxybacterium</taxon>
    </lineage>
</organism>
<reference evidence="1" key="1">
    <citation type="submission" date="2019-08" db="EMBL/GenBank/DDBJ databases">
        <title>Genome sequence of Clostridiales bacterium MT110.</title>
        <authorList>
            <person name="Cao J."/>
        </authorList>
    </citation>
    <scope>NUCLEOTIDE SEQUENCE</scope>
    <source>
        <strain evidence="1">MT110</strain>
    </source>
</reference>